<reference evidence="2" key="1">
    <citation type="journal article" date="2020" name="Stud. Mycol.">
        <title>101 Dothideomycetes genomes: a test case for predicting lifestyles and emergence of pathogens.</title>
        <authorList>
            <person name="Haridas S."/>
            <person name="Albert R."/>
            <person name="Binder M."/>
            <person name="Bloem J."/>
            <person name="Labutti K."/>
            <person name="Salamov A."/>
            <person name="Andreopoulos B."/>
            <person name="Baker S."/>
            <person name="Barry K."/>
            <person name="Bills G."/>
            <person name="Bluhm B."/>
            <person name="Cannon C."/>
            <person name="Castanera R."/>
            <person name="Culley D."/>
            <person name="Daum C."/>
            <person name="Ezra D."/>
            <person name="Gonzalez J."/>
            <person name="Henrissat B."/>
            <person name="Kuo A."/>
            <person name="Liang C."/>
            <person name="Lipzen A."/>
            <person name="Lutzoni F."/>
            <person name="Magnuson J."/>
            <person name="Mondo S."/>
            <person name="Nolan M."/>
            <person name="Ohm R."/>
            <person name="Pangilinan J."/>
            <person name="Park H.-J."/>
            <person name="Ramirez L."/>
            <person name="Alfaro M."/>
            <person name="Sun H."/>
            <person name="Tritt A."/>
            <person name="Yoshinaga Y."/>
            <person name="Zwiers L.-H."/>
            <person name="Turgeon B."/>
            <person name="Goodwin S."/>
            <person name="Spatafora J."/>
            <person name="Crous P."/>
            <person name="Grigoriev I."/>
        </authorList>
    </citation>
    <scope>NUCLEOTIDE SEQUENCE</scope>
    <source>
        <strain evidence="2">CBS 133067</strain>
    </source>
</reference>
<feature type="region of interest" description="Disordered" evidence="1">
    <location>
        <begin position="191"/>
        <end position="211"/>
    </location>
</feature>
<accession>A0A9P4M3C6</accession>
<organism evidence="2 3">
    <name type="scientific">Rhizodiscina lignyota</name>
    <dbReference type="NCBI Taxonomy" id="1504668"/>
    <lineage>
        <taxon>Eukaryota</taxon>
        <taxon>Fungi</taxon>
        <taxon>Dikarya</taxon>
        <taxon>Ascomycota</taxon>
        <taxon>Pezizomycotina</taxon>
        <taxon>Dothideomycetes</taxon>
        <taxon>Pleosporomycetidae</taxon>
        <taxon>Aulographales</taxon>
        <taxon>Rhizodiscinaceae</taxon>
        <taxon>Rhizodiscina</taxon>
    </lineage>
</organism>
<protein>
    <recommendedName>
        <fullName evidence="4">Bacteriocin-protection protein</fullName>
    </recommendedName>
</protein>
<evidence type="ECO:0000256" key="1">
    <source>
        <dbReference type="SAM" id="MobiDB-lite"/>
    </source>
</evidence>
<evidence type="ECO:0000313" key="3">
    <source>
        <dbReference type="Proteomes" id="UP000799772"/>
    </source>
</evidence>
<proteinExistence type="predicted"/>
<comment type="caution">
    <text evidence="2">The sequence shown here is derived from an EMBL/GenBank/DDBJ whole genome shotgun (WGS) entry which is preliminary data.</text>
</comment>
<keyword evidence="3" id="KW-1185">Reference proteome</keyword>
<dbReference type="Proteomes" id="UP000799772">
    <property type="component" value="Unassembled WGS sequence"/>
</dbReference>
<dbReference type="Pfam" id="PF13376">
    <property type="entry name" value="OmdA"/>
    <property type="match status" value="1"/>
</dbReference>
<feature type="compositionally biased region" description="Polar residues" evidence="1">
    <location>
        <begin position="196"/>
        <end position="207"/>
    </location>
</feature>
<evidence type="ECO:0000313" key="2">
    <source>
        <dbReference type="EMBL" id="KAF2095578.1"/>
    </source>
</evidence>
<dbReference type="EMBL" id="ML978131">
    <property type="protein sequence ID" value="KAF2095578.1"/>
    <property type="molecule type" value="Genomic_DNA"/>
</dbReference>
<name>A0A9P4M3C6_9PEZI</name>
<gene>
    <name evidence="2" type="ORF">NA57DRAFT_79297</name>
</gene>
<sequence length="263" mass="28932">MSIKALPSDLPIYSFPSADDFEAFLEREHTTTPGFHLKLAKKSSGIPSVSSSEAVEIALCFGWIDGRANGLDDKWWLVRYTPRRSKSIWSQKNVDTVSRLIEAGRMRPAGVECVEAAKADGRWVRAYAGPASITVPEDLTAALVAEPTAASFFESLNKTDRYSVLWRVQTASPKARANRIRTLVEMLAAGKKPRGPSNTAANSTDGTVSKKVKKQTSYSMSRFFNLDALVCDVGDKFRMPLKIADATQTLNYSPNLGHRTQKA</sequence>
<dbReference type="OrthoDB" id="10263401at2759"/>
<evidence type="ECO:0008006" key="4">
    <source>
        <dbReference type="Google" id="ProtNLM"/>
    </source>
</evidence>
<dbReference type="AlphaFoldDB" id="A0A9P4M3C6"/>